<keyword evidence="4 7" id="KW-0731">Sigma factor</keyword>
<dbReference type="NCBIfam" id="TIGR02960">
    <property type="entry name" value="SigX5"/>
    <property type="match status" value="1"/>
</dbReference>
<keyword evidence="3 7" id="KW-0805">Transcription regulation</keyword>
<feature type="domain" description="RNA polymerase sigma factor 70 region 4 type 2" evidence="9">
    <location>
        <begin position="147"/>
        <end position="198"/>
    </location>
</feature>
<evidence type="ECO:0000256" key="1">
    <source>
        <dbReference type="ARBA" id="ARBA00010641"/>
    </source>
</evidence>
<evidence type="ECO:0000259" key="8">
    <source>
        <dbReference type="Pfam" id="PF04542"/>
    </source>
</evidence>
<dbReference type="CDD" id="cd06171">
    <property type="entry name" value="Sigma70_r4"/>
    <property type="match status" value="1"/>
</dbReference>
<dbReference type="InterPro" id="IPR039425">
    <property type="entry name" value="RNA_pol_sigma-70-like"/>
</dbReference>
<dbReference type="Gene3D" id="1.10.1740.10">
    <property type="match status" value="1"/>
</dbReference>
<dbReference type="InterPro" id="IPR007627">
    <property type="entry name" value="RNA_pol_sigma70_r2"/>
</dbReference>
<comment type="similarity">
    <text evidence="1 7">Belongs to the sigma-70 factor family. ECF subfamily.</text>
</comment>
<dbReference type="GO" id="GO:0003677">
    <property type="term" value="F:DNA binding"/>
    <property type="evidence" value="ECO:0007669"/>
    <property type="project" value="UniProtKB-KW"/>
</dbReference>
<dbReference type="GO" id="GO:0016987">
    <property type="term" value="F:sigma factor activity"/>
    <property type="evidence" value="ECO:0007669"/>
    <property type="project" value="UniProtKB-KW"/>
</dbReference>
<dbReference type="InterPro" id="IPR014284">
    <property type="entry name" value="RNA_pol_sigma-70_dom"/>
</dbReference>
<evidence type="ECO:0000259" key="10">
    <source>
        <dbReference type="Pfam" id="PF12680"/>
    </source>
</evidence>
<dbReference type="Pfam" id="PF08281">
    <property type="entry name" value="Sigma70_r4_2"/>
    <property type="match status" value="1"/>
</dbReference>
<dbReference type="SUPFAM" id="SSF88659">
    <property type="entry name" value="Sigma3 and sigma4 domains of RNA polymerase sigma factors"/>
    <property type="match status" value="1"/>
</dbReference>
<accession>A0A561T225</accession>
<dbReference type="Gene3D" id="3.10.450.50">
    <property type="match status" value="1"/>
</dbReference>
<keyword evidence="6 7" id="KW-0804">Transcription</keyword>
<dbReference type="SUPFAM" id="SSF88946">
    <property type="entry name" value="Sigma2 domain of RNA polymerase sigma factors"/>
    <property type="match status" value="1"/>
</dbReference>
<comment type="caution">
    <text evidence="11">The sequence shown here is derived from an EMBL/GenBank/DDBJ whole genome shotgun (WGS) entry which is preliminary data.</text>
</comment>
<feature type="domain" description="SnoaL-like" evidence="10">
    <location>
        <begin position="223"/>
        <end position="321"/>
    </location>
</feature>
<evidence type="ECO:0000259" key="9">
    <source>
        <dbReference type="Pfam" id="PF08281"/>
    </source>
</evidence>
<dbReference type="InterPro" id="IPR000838">
    <property type="entry name" value="RNA_pol_sigma70_ECF_CS"/>
</dbReference>
<protein>
    <recommendedName>
        <fullName evidence="7">RNA polymerase sigma factor</fullName>
    </recommendedName>
</protein>
<dbReference type="PANTHER" id="PTHR43133">
    <property type="entry name" value="RNA POLYMERASE ECF-TYPE SIGMA FACTO"/>
    <property type="match status" value="1"/>
</dbReference>
<dbReference type="Proteomes" id="UP000321261">
    <property type="component" value="Unassembled WGS sequence"/>
</dbReference>
<dbReference type="AlphaFoldDB" id="A0A561T225"/>
<dbReference type="Pfam" id="PF12680">
    <property type="entry name" value="SnoaL_2"/>
    <property type="match status" value="1"/>
</dbReference>
<reference evidence="11 12" key="1">
    <citation type="submission" date="2019-06" db="EMBL/GenBank/DDBJ databases">
        <title>Sequencing the genomes of 1000 actinobacteria strains.</title>
        <authorList>
            <person name="Klenk H.-P."/>
        </authorList>
    </citation>
    <scope>NUCLEOTIDE SEQUENCE [LARGE SCALE GENOMIC DNA]</scope>
    <source>
        <strain evidence="11 12">DSM 45671</strain>
    </source>
</reference>
<evidence type="ECO:0000313" key="11">
    <source>
        <dbReference type="EMBL" id="TWF81145.1"/>
    </source>
</evidence>
<keyword evidence="5 7" id="KW-0238">DNA-binding</keyword>
<dbReference type="InterPro" id="IPR032710">
    <property type="entry name" value="NTF2-like_dom_sf"/>
</dbReference>
<evidence type="ECO:0000313" key="12">
    <source>
        <dbReference type="Proteomes" id="UP000321261"/>
    </source>
</evidence>
<keyword evidence="12" id="KW-1185">Reference proteome</keyword>
<evidence type="ECO:0000256" key="2">
    <source>
        <dbReference type="ARBA" id="ARBA00011344"/>
    </source>
</evidence>
<dbReference type="PROSITE" id="PS01063">
    <property type="entry name" value="SIGMA70_ECF"/>
    <property type="match status" value="1"/>
</dbReference>
<gene>
    <name evidence="11" type="ORF">FHX44_117088</name>
</gene>
<dbReference type="GO" id="GO:0006950">
    <property type="term" value="P:response to stress"/>
    <property type="evidence" value="ECO:0007669"/>
    <property type="project" value="UniProtKB-ARBA"/>
</dbReference>
<dbReference type="InterPro" id="IPR014305">
    <property type="entry name" value="RNA_pol_sigma-G_actinobac"/>
</dbReference>
<dbReference type="InterPro" id="IPR037401">
    <property type="entry name" value="SnoaL-like"/>
</dbReference>
<organism evidence="11 12">
    <name type="scientific">Pseudonocardia hierapolitana</name>
    <dbReference type="NCBI Taxonomy" id="1128676"/>
    <lineage>
        <taxon>Bacteria</taxon>
        <taxon>Bacillati</taxon>
        <taxon>Actinomycetota</taxon>
        <taxon>Actinomycetes</taxon>
        <taxon>Pseudonocardiales</taxon>
        <taxon>Pseudonocardiaceae</taxon>
        <taxon>Pseudonocardia</taxon>
    </lineage>
</organism>
<evidence type="ECO:0000256" key="7">
    <source>
        <dbReference type="RuleBase" id="RU000716"/>
    </source>
</evidence>
<dbReference type="EMBL" id="VIWU01000001">
    <property type="protein sequence ID" value="TWF81145.1"/>
    <property type="molecule type" value="Genomic_DNA"/>
</dbReference>
<dbReference type="InterPro" id="IPR013324">
    <property type="entry name" value="RNA_pol_sigma_r3/r4-like"/>
</dbReference>
<evidence type="ECO:0000256" key="5">
    <source>
        <dbReference type="ARBA" id="ARBA00023125"/>
    </source>
</evidence>
<dbReference type="Pfam" id="PF04542">
    <property type="entry name" value="Sigma70_r2"/>
    <property type="match status" value="1"/>
</dbReference>
<proteinExistence type="inferred from homology"/>
<evidence type="ECO:0000256" key="6">
    <source>
        <dbReference type="ARBA" id="ARBA00023163"/>
    </source>
</evidence>
<dbReference type="InterPro" id="IPR013249">
    <property type="entry name" value="RNA_pol_sigma70_r4_t2"/>
</dbReference>
<dbReference type="NCBIfam" id="NF006089">
    <property type="entry name" value="PRK08241.1"/>
    <property type="match status" value="1"/>
</dbReference>
<dbReference type="GO" id="GO:0006352">
    <property type="term" value="P:DNA-templated transcription initiation"/>
    <property type="evidence" value="ECO:0007669"/>
    <property type="project" value="InterPro"/>
</dbReference>
<evidence type="ECO:0000256" key="3">
    <source>
        <dbReference type="ARBA" id="ARBA00023015"/>
    </source>
</evidence>
<dbReference type="InterPro" id="IPR036388">
    <property type="entry name" value="WH-like_DNA-bd_sf"/>
</dbReference>
<comment type="subunit">
    <text evidence="2">Interacts transiently with the RNA polymerase catalytic core formed by RpoA, RpoB, RpoC and RpoZ (2 alpha, 1 beta, 1 beta' and 1 omega subunit) to form the RNA polymerase holoenzyme that can initiate transcription.</text>
</comment>
<dbReference type="SUPFAM" id="SSF54427">
    <property type="entry name" value="NTF2-like"/>
    <property type="match status" value="1"/>
</dbReference>
<sequence length="343" mass="38057">MSFGARAGLIVMTAVTDPRTSDALAAALAGDQTAFSTLVEPHRRELQVHCYRMLGSFTDAEDLVQETLLRAWRRRETFAGRSTFRAWLYRIATNACLDHMERHRRRPGENGEVTWLQPFPDRMLEQAAPPDAEPDATVVARETIELAFLVAVQHLPPRQRAVLMLRDVLGWSAAESAAVLETSVASVNSALQRARATMRQHLPRQRSEWSVAGPTDEERSVLQRFMDACERADTSALASLLREDAVFSMPPQPEVTRGRDAIIELWAPALTGPTGLGELLLVPVWLNRQPAAANYARRPGDAEFRALAVDVLRVEGGSISDVLSFEHTETFPVFDLLGLPATR</sequence>
<dbReference type="InterPro" id="IPR013325">
    <property type="entry name" value="RNA_pol_sigma_r2"/>
</dbReference>
<evidence type="ECO:0000256" key="4">
    <source>
        <dbReference type="ARBA" id="ARBA00023082"/>
    </source>
</evidence>
<dbReference type="NCBIfam" id="TIGR02937">
    <property type="entry name" value="sigma70-ECF"/>
    <property type="match status" value="1"/>
</dbReference>
<dbReference type="Gene3D" id="1.10.10.10">
    <property type="entry name" value="Winged helix-like DNA-binding domain superfamily/Winged helix DNA-binding domain"/>
    <property type="match status" value="1"/>
</dbReference>
<name>A0A561T225_9PSEU</name>
<feature type="domain" description="RNA polymerase sigma-70 region 2" evidence="8">
    <location>
        <begin position="38"/>
        <end position="106"/>
    </location>
</feature>
<dbReference type="PANTHER" id="PTHR43133:SF65">
    <property type="entry name" value="ECF RNA POLYMERASE SIGMA FACTOR SIGG"/>
    <property type="match status" value="1"/>
</dbReference>